<dbReference type="Gene3D" id="3.40.50.300">
    <property type="entry name" value="P-loop containing nucleotide triphosphate hydrolases"/>
    <property type="match status" value="1"/>
</dbReference>
<comment type="caution">
    <text evidence="1">The sequence shown here is derived from an EMBL/GenBank/DDBJ whole genome shotgun (WGS) entry which is preliminary data.</text>
</comment>
<evidence type="ECO:0000313" key="1">
    <source>
        <dbReference type="EMBL" id="KAA6301548.1"/>
    </source>
</evidence>
<sequence>MIVLAIDEFQQITQFQEKNTEALLRTIIQTLKNIRFIFSGSKKHLMLEMFNTANRPFFSSTQVIGLEEIPNEVYKQFISNNFDTFNRTITEEAIDFILSWTLRHTYYTQTICNQVFARNEKNITVDIVKQVCDEQLTQQQITYIQYRNLLSHIQWKLLIAIAKEGKVSEPQSQYFLQKYAIGAASSSKKALEALFEKEMICSVETIEKTFYRVYDVFLMRWLDRVF</sequence>
<dbReference type="AlphaFoldDB" id="A0A5M8NZH6"/>
<dbReference type="SUPFAM" id="SSF52540">
    <property type="entry name" value="P-loop containing nucleoside triphosphate hydrolases"/>
    <property type="match status" value="1"/>
</dbReference>
<dbReference type="PANTHER" id="PTHR34301">
    <property type="entry name" value="DNA-BINDING PROTEIN-RELATED"/>
    <property type="match status" value="1"/>
</dbReference>
<dbReference type="InterPro" id="IPR027417">
    <property type="entry name" value="P-loop_NTPase"/>
</dbReference>
<accession>A0A5M8NZH6</accession>
<evidence type="ECO:0008006" key="3">
    <source>
        <dbReference type="Google" id="ProtNLM"/>
    </source>
</evidence>
<organism evidence="1 2">
    <name type="scientific">Candidatus Ordinivivax streblomastigis</name>
    <dbReference type="NCBI Taxonomy" id="2540710"/>
    <lineage>
        <taxon>Bacteria</taxon>
        <taxon>Pseudomonadati</taxon>
        <taxon>Bacteroidota</taxon>
        <taxon>Bacteroidia</taxon>
        <taxon>Bacteroidales</taxon>
        <taxon>Candidatus Ordinivivax</taxon>
    </lineage>
</organism>
<gene>
    <name evidence="1" type="ORF">EZS26_002292</name>
</gene>
<proteinExistence type="predicted"/>
<protein>
    <recommendedName>
        <fullName evidence="3">ATPase domain-containing protein</fullName>
    </recommendedName>
</protein>
<evidence type="ECO:0000313" key="2">
    <source>
        <dbReference type="Proteomes" id="UP000324575"/>
    </source>
</evidence>
<dbReference type="PANTHER" id="PTHR34301:SF8">
    <property type="entry name" value="ATPASE DOMAIN-CONTAINING PROTEIN"/>
    <property type="match status" value="1"/>
</dbReference>
<reference evidence="1 2" key="1">
    <citation type="submission" date="2019-03" db="EMBL/GenBank/DDBJ databases">
        <title>Single cell metagenomics reveals metabolic interactions within the superorganism composed of flagellate Streblomastix strix and complex community of Bacteroidetes bacteria on its surface.</title>
        <authorList>
            <person name="Treitli S.C."/>
            <person name="Kolisko M."/>
            <person name="Husnik F."/>
            <person name="Keeling P."/>
            <person name="Hampl V."/>
        </authorList>
    </citation>
    <scope>NUCLEOTIDE SEQUENCE [LARGE SCALE GENOMIC DNA]</scope>
    <source>
        <strain evidence="1">St1</strain>
    </source>
</reference>
<dbReference type="Proteomes" id="UP000324575">
    <property type="component" value="Unassembled WGS sequence"/>
</dbReference>
<name>A0A5M8NZH6_9BACT</name>
<dbReference type="EMBL" id="SNRX01000017">
    <property type="protein sequence ID" value="KAA6301548.1"/>
    <property type="molecule type" value="Genomic_DNA"/>
</dbReference>